<dbReference type="GO" id="GO:0008443">
    <property type="term" value="F:phosphofructokinase activity"/>
    <property type="evidence" value="ECO:0007669"/>
    <property type="project" value="TreeGrafter"/>
</dbReference>
<keyword evidence="3" id="KW-0547">Nucleotide-binding</keyword>
<evidence type="ECO:0000256" key="3">
    <source>
        <dbReference type="ARBA" id="ARBA00022741"/>
    </source>
</evidence>
<gene>
    <name evidence="8" type="ORF">DFP86_107165</name>
</gene>
<dbReference type="Proteomes" id="UP000295611">
    <property type="component" value="Unassembled WGS sequence"/>
</dbReference>
<sequence length="310" mass="32822">MQPIITVMLNPVLDQTLYLDRLRPGAVNEADNGQVYPGGQGVNIARGLADWGVPVIATGVLGTENAAPFAALFAAKGISNRFVLQEGSCRSTVKLVDRTSGLTTEVNQPGQPIQPDAYAACLWQIDRLCQPGSLVVLTGSLPPGLPDDTYAWLIARLALHESRVALACGGQALMQAIGGLPLPFCINPNRQELAQAVGQALPEVRDVLHAALHWHRNGVAQIVVSLARSGALFVAEGKAWHAQAHGMIGDGDALLAGWLAAQHQRRDIEDAMRLALACSTGMLGIVGSHSPATSTVRDLAREVRLTRLPA</sequence>
<evidence type="ECO:0000259" key="7">
    <source>
        <dbReference type="Pfam" id="PF00294"/>
    </source>
</evidence>
<evidence type="ECO:0000256" key="4">
    <source>
        <dbReference type="ARBA" id="ARBA00022777"/>
    </source>
</evidence>
<dbReference type="GO" id="GO:0005829">
    <property type="term" value="C:cytosol"/>
    <property type="evidence" value="ECO:0007669"/>
    <property type="project" value="TreeGrafter"/>
</dbReference>
<dbReference type="RefSeq" id="WP_133680850.1">
    <property type="nucleotide sequence ID" value="NZ_SNZP01000007.1"/>
</dbReference>
<dbReference type="Gene3D" id="3.40.1190.20">
    <property type="match status" value="1"/>
</dbReference>
<organism evidence="8 9">
    <name type="scientific">Paludibacterium purpuratum</name>
    <dbReference type="NCBI Taxonomy" id="1144873"/>
    <lineage>
        <taxon>Bacteria</taxon>
        <taxon>Pseudomonadati</taxon>
        <taxon>Pseudomonadota</taxon>
        <taxon>Betaproteobacteria</taxon>
        <taxon>Neisseriales</taxon>
        <taxon>Chromobacteriaceae</taxon>
        <taxon>Paludibacterium</taxon>
    </lineage>
</organism>
<proteinExistence type="inferred from homology"/>
<dbReference type="PROSITE" id="PS00583">
    <property type="entry name" value="PFKB_KINASES_1"/>
    <property type="match status" value="1"/>
</dbReference>
<protein>
    <recommendedName>
        <fullName evidence="6">Phosphofructokinase</fullName>
    </recommendedName>
</protein>
<reference evidence="8 9" key="1">
    <citation type="submission" date="2019-03" db="EMBL/GenBank/DDBJ databases">
        <title>Genomic Encyclopedia of Type Strains, Phase III (KMG-III): the genomes of soil and plant-associated and newly described type strains.</title>
        <authorList>
            <person name="Whitman W."/>
        </authorList>
    </citation>
    <scope>NUCLEOTIDE SEQUENCE [LARGE SCALE GENOMIC DNA]</scope>
    <source>
        <strain evidence="8 9">CECT 8976</strain>
    </source>
</reference>
<dbReference type="AlphaFoldDB" id="A0A4V3DV87"/>
<keyword evidence="5" id="KW-0067">ATP-binding</keyword>
<dbReference type="CDD" id="cd01164">
    <property type="entry name" value="FruK_PfkB_like"/>
    <property type="match status" value="1"/>
</dbReference>
<name>A0A4V3DV87_9NEIS</name>
<dbReference type="Pfam" id="PF00294">
    <property type="entry name" value="PfkB"/>
    <property type="match status" value="1"/>
</dbReference>
<dbReference type="OrthoDB" id="9801219at2"/>
<accession>A0A4V3DV87</accession>
<dbReference type="InterPro" id="IPR002173">
    <property type="entry name" value="Carboh/pur_kinase_PfkB_CS"/>
</dbReference>
<dbReference type="PANTHER" id="PTHR46566">
    <property type="entry name" value="1-PHOSPHOFRUCTOKINASE-RELATED"/>
    <property type="match status" value="1"/>
</dbReference>
<dbReference type="PANTHER" id="PTHR46566:SF5">
    <property type="entry name" value="1-PHOSPHOFRUCTOKINASE"/>
    <property type="match status" value="1"/>
</dbReference>
<evidence type="ECO:0000256" key="6">
    <source>
        <dbReference type="PIRNR" id="PIRNR000535"/>
    </source>
</evidence>
<evidence type="ECO:0000256" key="2">
    <source>
        <dbReference type="ARBA" id="ARBA00022679"/>
    </source>
</evidence>
<keyword evidence="2 6" id="KW-0808">Transferase</keyword>
<dbReference type="SUPFAM" id="SSF53613">
    <property type="entry name" value="Ribokinase-like"/>
    <property type="match status" value="1"/>
</dbReference>
<dbReference type="GO" id="GO:0005524">
    <property type="term" value="F:ATP binding"/>
    <property type="evidence" value="ECO:0007669"/>
    <property type="project" value="UniProtKB-KW"/>
</dbReference>
<evidence type="ECO:0000256" key="1">
    <source>
        <dbReference type="ARBA" id="ARBA00010688"/>
    </source>
</evidence>
<dbReference type="EMBL" id="SNZP01000007">
    <property type="protein sequence ID" value="TDR79799.1"/>
    <property type="molecule type" value="Genomic_DNA"/>
</dbReference>
<evidence type="ECO:0000313" key="8">
    <source>
        <dbReference type="EMBL" id="TDR79799.1"/>
    </source>
</evidence>
<keyword evidence="4 8" id="KW-0418">Kinase</keyword>
<dbReference type="PIRSF" id="PIRSF000535">
    <property type="entry name" value="1PFK/6PFK/LacC"/>
    <property type="match status" value="1"/>
</dbReference>
<evidence type="ECO:0000313" key="9">
    <source>
        <dbReference type="Proteomes" id="UP000295611"/>
    </source>
</evidence>
<evidence type="ECO:0000256" key="5">
    <source>
        <dbReference type="ARBA" id="ARBA00022840"/>
    </source>
</evidence>
<dbReference type="NCBIfam" id="TIGR03168">
    <property type="entry name" value="1-PFK"/>
    <property type="match status" value="1"/>
</dbReference>
<dbReference type="InterPro" id="IPR029056">
    <property type="entry name" value="Ribokinase-like"/>
</dbReference>
<comment type="similarity">
    <text evidence="1 6">Belongs to the carbohydrate kinase PfkB family.</text>
</comment>
<dbReference type="InterPro" id="IPR011611">
    <property type="entry name" value="PfkB_dom"/>
</dbReference>
<comment type="caution">
    <text evidence="8">The sequence shown here is derived from an EMBL/GenBank/DDBJ whole genome shotgun (WGS) entry which is preliminary data.</text>
</comment>
<feature type="domain" description="Carbohydrate kinase PfkB" evidence="7">
    <location>
        <begin position="11"/>
        <end position="280"/>
    </location>
</feature>
<dbReference type="InterPro" id="IPR017583">
    <property type="entry name" value="Tagatose/fructose_Pkinase"/>
</dbReference>
<keyword evidence="9" id="KW-1185">Reference proteome</keyword>